<dbReference type="SMART" id="SM00363">
    <property type="entry name" value="S4"/>
    <property type="match status" value="1"/>
</dbReference>
<evidence type="ECO:0000256" key="3">
    <source>
        <dbReference type="ARBA" id="ARBA00022884"/>
    </source>
</evidence>
<dbReference type="InterPro" id="IPR002942">
    <property type="entry name" value="S4_RNA-bd"/>
</dbReference>
<keyword evidence="2 7" id="KW-0699">rRNA-binding</keyword>
<dbReference type="Pfam" id="PF01479">
    <property type="entry name" value="S4"/>
    <property type="match status" value="1"/>
</dbReference>
<dbReference type="OrthoDB" id="9803672at2"/>
<dbReference type="NCBIfam" id="NF003717">
    <property type="entry name" value="PRK05327.1"/>
    <property type="match status" value="1"/>
</dbReference>
<keyword evidence="5 7" id="KW-0687">Ribonucleoprotein</keyword>
<evidence type="ECO:0000256" key="1">
    <source>
        <dbReference type="ARBA" id="ARBA00007465"/>
    </source>
</evidence>
<dbReference type="PROSITE" id="PS50889">
    <property type="entry name" value="S4"/>
    <property type="match status" value="1"/>
</dbReference>
<dbReference type="GO" id="GO:0015935">
    <property type="term" value="C:small ribosomal subunit"/>
    <property type="evidence" value="ECO:0007669"/>
    <property type="project" value="InterPro"/>
</dbReference>
<dbReference type="GO" id="GO:0019843">
    <property type="term" value="F:rRNA binding"/>
    <property type="evidence" value="ECO:0007669"/>
    <property type="project" value="UniProtKB-UniRule"/>
</dbReference>
<reference evidence="11 12" key="1">
    <citation type="submission" date="2019-08" db="EMBL/GenBank/DDBJ databases">
        <title>Highly reduced genomes of protist endosymbionts show evolutionary convergence.</title>
        <authorList>
            <person name="George E."/>
            <person name="Husnik F."/>
            <person name="Tashyreva D."/>
            <person name="Prokopchuk G."/>
            <person name="Horak A."/>
            <person name="Kwong W.K."/>
            <person name="Lukes J."/>
            <person name="Keeling P.J."/>
        </authorList>
    </citation>
    <scope>NUCLEOTIDE SEQUENCE [LARGE SCALE GENOMIC DNA]</scope>
    <source>
        <strain evidence="11">1604HC</strain>
    </source>
</reference>
<evidence type="ECO:0000256" key="8">
    <source>
        <dbReference type="SAM" id="MobiDB-lite"/>
    </source>
</evidence>
<evidence type="ECO:0000256" key="4">
    <source>
        <dbReference type="ARBA" id="ARBA00022980"/>
    </source>
</evidence>
<dbReference type="AlphaFoldDB" id="A0A5C0UGZ1"/>
<evidence type="ECO:0000256" key="5">
    <source>
        <dbReference type="ARBA" id="ARBA00023274"/>
    </source>
</evidence>
<proteinExistence type="inferred from homology"/>
<dbReference type="HAMAP" id="MF_01306_B">
    <property type="entry name" value="Ribosomal_uS4_B"/>
    <property type="match status" value="1"/>
</dbReference>
<evidence type="ECO:0000256" key="6">
    <source>
        <dbReference type="ARBA" id="ARBA00035254"/>
    </source>
</evidence>
<sequence length="207" mass="23695">MPSSNAKYKKDRSYGVNIWGRAKSPLNGKRNSRPGQHGSKRMKKLSNYALQLRAKQMFRVYHNLREKQFVRLFKNAMNAKGDTGLNMVRILERTLVTFVYRMKLASTIFAARQLVVHHHVLVNGKRVDKPSYLLAVGDVVTLAEKSKNIGNIRAATESEERDVPGYYEVTEDGIVGKLLKFPDNLDEVPYPSQMNMDLVVEYYSRSI</sequence>
<feature type="domain" description="Small ribosomal subunit protein uS4 N-terminal" evidence="10">
    <location>
        <begin position="7"/>
        <end position="92"/>
    </location>
</feature>
<dbReference type="PANTHER" id="PTHR11831:SF4">
    <property type="entry name" value="SMALL RIBOSOMAL SUBUNIT PROTEIN US4M"/>
    <property type="match status" value="1"/>
</dbReference>
<evidence type="ECO:0000259" key="9">
    <source>
        <dbReference type="SMART" id="SM00363"/>
    </source>
</evidence>
<dbReference type="Proteomes" id="UP000324924">
    <property type="component" value="Chromosome"/>
</dbReference>
<gene>
    <name evidence="7 11" type="primary">rpsD</name>
    <name evidence="11" type="ORF">FZC36_00750</name>
</gene>
<dbReference type="FunFam" id="3.10.290.10:FF:000001">
    <property type="entry name" value="30S ribosomal protein S4"/>
    <property type="match status" value="1"/>
</dbReference>
<dbReference type="PANTHER" id="PTHR11831">
    <property type="entry name" value="30S 40S RIBOSOMAL PROTEIN"/>
    <property type="match status" value="1"/>
</dbReference>
<dbReference type="EMBL" id="CP043314">
    <property type="protein sequence ID" value="QEK38967.1"/>
    <property type="molecule type" value="Genomic_DNA"/>
</dbReference>
<evidence type="ECO:0000313" key="12">
    <source>
        <dbReference type="Proteomes" id="UP000324924"/>
    </source>
</evidence>
<dbReference type="InterPro" id="IPR005709">
    <property type="entry name" value="Ribosomal_uS4_bac-type"/>
</dbReference>
<comment type="function">
    <text evidence="7">With S5 and S12 plays an important role in translational accuracy.</text>
</comment>
<evidence type="ECO:0000313" key="11">
    <source>
        <dbReference type="EMBL" id="QEK38967.1"/>
    </source>
</evidence>
<accession>A0A5C0UGZ1</accession>
<keyword evidence="4 7" id="KW-0689">Ribosomal protein</keyword>
<dbReference type="SMART" id="SM01390">
    <property type="entry name" value="Ribosomal_S4"/>
    <property type="match status" value="1"/>
</dbReference>
<comment type="similarity">
    <text evidence="1 7">Belongs to the universal ribosomal protein uS4 family.</text>
</comment>
<dbReference type="Pfam" id="PF00163">
    <property type="entry name" value="Ribosomal_S4"/>
    <property type="match status" value="1"/>
</dbReference>
<feature type="region of interest" description="Disordered" evidence="8">
    <location>
        <begin position="20"/>
        <end position="42"/>
    </location>
</feature>
<evidence type="ECO:0000259" key="10">
    <source>
        <dbReference type="SMART" id="SM01390"/>
    </source>
</evidence>
<evidence type="ECO:0000256" key="2">
    <source>
        <dbReference type="ARBA" id="ARBA00022730"/>
    </source>
</evidence>
<dbReference type="RefSeq" id="WP_148972090.1">
    <property type="nucleotide sequence ID" value="NZ_CP043314.1"/>
</dbReference>
<name>A0A5C0UGZ1_9PROT</name>
<dbReference type="CDD" id="cd00165">
    <property type="entry name" value="S4"/>
    <property type="match status" value="1"/>
</dbReference>
<dbReference type="KEGG" id="nabu:FZC36_00750"/>
<keyword evidence="12" id="KW-1185">Reference proteome</keyword>
<dbReference type="NCBIfam" id="TIGR01017">
    <property type="entry name" value="rpsD_bact"/>
    <property type="match status" value="1"/>
</dbReference>
<organism evidence="11 12">
    <name type="scientific">Candidatus Nesciobacter abundans</name>
    <dbReference type="NCBI Taxonomy" id="2601668"/>
    <lineage>
        <taxon>Bacteria</taxon>
        <taxon>Pseudomonadati</taxon>
        <taxon>Pseudomonadota</taxon>
        <taxon>Alphaproteobacteria</taxon>
        <taxon>Holosporales</taxon>
        <taxon>Holosporaceae</taxon>
        <taxon>Candidatus Nesciobacter</taxon>
    </lineage>
</organism>
<dbReference type="InterPro" id="IPR022801">
    <property type="entry name" value="Ribosomal_uS4"/>
</dbReference>
<dbReference type="GO" id="GO:0003735">
    <property type="term" value="F:structural constituent of ribosome"/>
    <property type="evidence" value="ECO:0007669"/>
    <property type="project" value="InterPro"/>
</dbReference>
<dbReference type="InterPro" id="IPR036986">
    <property type="entry name" value="S4_RNA-bd_sf"/>
</dbReference>
<protein>
    <recommendedName>
        <fullName evidence="6 7">Small ribosomal subunit protein uS4</fullName>
    </recommendedName>
</protein>
<dbReference type="Gene3D" id="1.10.1050.10">
    <property type="entry name" value="Ribosomal Protein S4 Delta 41, Chain A, domain 1"/>
    <property type="match status" value="1"/>
</dbReference>
<dbReference type="GO" id="GO:0006412">
    <property type="term" value="P:translation"/>
    <property type="evidence" value="ECO:0007669"/>
    <property type="project" value="UniProtKB-UniRule"/>
</dbReference>
<keyword evidence="3 7" id="KW-0694">RNA-binding</keyword>
<dbReference type="GO" id="GO:0042274">
    <property type="term" value="P:ribosomal small subunit biogenesis"/>
    <property type="evidence" value="ECO:0007669"/>
    <property type="project" value="TreeGrafter"/>
</dbReference>
<dbReference type="SUPFAM" id="SSF55174">
    <property type="entry name" value="Alpha-L RNA-binding motif"/>
    <property type="match status" value="1"/>
</dbReference>
<comment type="function">
    <text evidence="7">One of the primary rRNA binding proteins, it binds directly to 16S rRNA where it nucleates assembly of the body of the 30S subunit.</text>
</comment>
<dbReference type="InterPro" id="IPR001912">
    <property type="entry name" value="Ribosomal_uS4_N"/>
</dbReference>
<comment type="subunit">
    <text evidence="7">Part of the 30S ribosomal subunit. Contacts protein S5. The interaction surface between S4 and S5 is involved in control of translational fidelity.</text>
</comment>
<dbReference type="Gene3D" id="3.10.290.10">
    <property type="entry name" value="RNA-binding S4 domain"/>
    <property type="match status" value="1"/>
</dbReference>
<evidence type="ECO:0000256" key="7">
    <source>
        <dbReference type="HAMAP-Rule" id="MF_01306"/>
    </source>
</evidence>
<feature type="domain" description="RNA-binding S4" evidence="9">
    <location>
        <begin position="93"/>
        <end position="150"/>
    </location>
</feature>